<comment type="catalytic activity">
    <reaction evidence="8 9">
        <text>L-histidinol phosphate + 2-oxoglutarate = 3-(imidazol-4-yl)-2-oxopropyl phosphate + L-glutamate</text>
        <dbReference type="Rhea" id="RHEA:23744"/>
        <dbReference type="ChEBI" id="CHEBI:16810"/>
        <dbReference type="ChEBI" id="CHEBI:29985"/>
        <dbReference type="ChEBI" id="CHEBI:57766"/>
        <dbReference type="ChEBI" id="CHEBI:57980"/>
        <dbReference type="EC" id="2.6.1.9"/>
    </reaction>
</comment>
<dbReference type="InterPro" id="IPR015422">
    <property type="entry name" value="PyrdxlP-dep_Trfase_small"/>
</dbReference>
<dbReference type="InterPro" id="IPR015424">
    <property type="entry name" value="PyrdxlP-dep_Trfase"/>
</dbReference>
<evidence type="ECO:0000256" key="2">
    <source>
        <dbReference type="ARBA" id="ARBA00005011"/>
    </source>
</evidence>
<dbReference type="InterPro" id="IPR015421">
    <property type="entry name" value="PyrdxlP-dep_Trfase_major"/>
</dbReference>
<keyword evidence="7 9" id="KW-0663">Pyridoxal phosphate</keyword>
<dbReference type="EMBL" id="JAFKCZ010000001">
    <property type="protein sequence ID" value="MBN7795277.1"/>
    <property type="molecule type" value="Genomic_DNA"/>
</dbReference>
<protein>
    <recommendedName>
        <fullName evidence="9">Histidinol-phosphate aminotransferase</fullName>
        <ecNumber evidence="9">2.6.1.9</ecNumber>
    </recommendedName>
    <alternativeName>
        <fullName evidence="9">Imidazole acetol-phosphate transaminase</fullName>
    </alternativeName>
</protein>
<dbReference type="SUPFAM" id="SSF53383">
    <property type="entry name" value="PLP-dependent transferases"/>
    <property type="match status" value="1"/>
</dbReference>
<dbReference type="Proteomes" id="UP000664303">
    <property type="component" value="Unassembled WGS sequence"/>
</dbReference>
<comment type="cofactor">
    <cofactor evidence="1 9">
        <name>pyridoxal 5'-phosphate</name>
        <dbReference type="ChEBI" id="CHEBI:597326"/>
    </cofactor>
</comment>
<keyword evidence="5 9" id="KW-0032">Aminotransferase</keyword>
<dbReference type="CDD" id="cd00609">
    <property type="entry name" value="AAT_like"/>
    <property type="match status" value="1"/>
</dbReference>
<keyword evidence="12" id="KW-1185">Reference proteome</keyword>
<dbReference type="Gene3D" id="3.40.640.10">
    <property type="entry name" value="Type I PLP-dependent aspartate aminotransferase-like (Major domain)"/>
    <property type="match status" value="1"/>
</dbReference>
<name>A0A939DCX5_9GAMM</name>
<comment type="pathway">
    <text evidence="2 9">Amino-acid biosynthesis; L-histidine biosynthesis; L-histidine from 5-phospho-alpha-D-ribose 1-diphosphate: step 7/9.</text>
</comment>
<comment type="caution">
    <text evidence="11">The sequence shown here is derived from an EMBL/GenBank/DDBJ whole genome shotgun (WGS) entry which is preliminary data.</text>
</comment>
<dbReference type="HAMAP" id="MF_01023">
    <property type="entry name" value="HisC_aminotrans_2"/>
    <property type="match status" value="1"/>
</dbReference>
<evidence type="ECO:0000256" key="3">
    <source>
        <dbReference type="ARBA" id="ARBA00007970"/>
    </source>
</evidence>
<keyword evidence="6 9" id="KW-0808">Transferase</keyword>
<evidence type="ECO:0000313" key="12">
    <source>
        <dbReference type="Proteomes" id="UP000664303"/>
    </source>
</evidence>
<sequence>MTQLKAVPALDKLAPYVQGQSRIDGVEKPIKLSSNESSHGPSPAALAAFEAAAPALHRYPDGSQQALREAIARVHGLDAGRIICGNGSDELISLMVRAYVSAGDDVLLSENGFIMSNIHCTAQGANLLIAPERDYRVDVDALLARVTERTRFCTIANPNNPTGTYISGAELRRLHAGLPGDCLLLIDDAYAEYVTAQDYEDGSALVDAFDNVVMTRTFSKVYGLPSLRIGWAYCPPGVTDYVQRIRTPFNTNGPALQAAAAAVQDTDFTRRVRDYNASEYARIRDALVSLGIEVVPSQTNFYLLHFEAGSGKSGSAAAAALQARGIIPRPAGGGDQYLRITIGLREENDAVLAVLRDYMAAPA</sequence>
<dbReference type="PANTHER" id="PTHR43643:SF3">
    <property type="entry name" value="HISTIDINOL-PHOSPHATE AMINOTRANSFERASE"/>
    <property type="match status" value="1"/>
</dbReference>
<evidence type="ECO:0000313" key="11">
    <source>
        <dbReference type="EMBL" id="MBN7795277.1"/>
    </source>
</evidence>
<dbReference type="GO" id="GO:0004400">
    <property type="term" value="F:histidinol-phosphate transaminase activity"/>
    <property type="evidence" value="ECO:0007669"/>
    <property type="project" value="UniProtKB-UniRule"/>
</dbReference>
<evidence type="ECO:0000256" key="8">
    <source>
        <dbReference type="ARBA" id="ARBA00047481"/>
    </source>
</evidence>
<gene>
    <name evidence="9" type="primary">hisC</name>
    <name evidence="11" type="ORF">JYP50_01655</name>
</gene>
<accession>A0A939DCX5</accession>
<comment type="similarity">
    <text evidence="3 9">Belongs to the class-II pyridoxal-phosphate-dependent aminotransferase family. Histidinol-phosphate aminotransferase subfamily.</text>
</comment>
<feature type="domain" description="Aminotransferase class I/classII large" evidence="10">
    <location>
        <begin position="28"/>
        <end position="351"/>
    </location>
</feature>
<dbReference type="InterPro" id="IPR050106">
    <property type="entry name" value="HistidinolP_aminotransfase"/>
</dbReference>
<dbReference type="RefSeq" id="WP_206558709.1">
    <property type="nucleotide sequence ID" value="NZ_JAFKCZ010000001.1"/>
</dbReference>
<dbReference type="GO" id="GO:0000105">
    <property type="term" value="P:L-histidine biosynthetic process"/>
    <property type="evidence" value="ECO:0007669"/>
    <property type="project" value="UniProtKB-UniRule"/>
</dbReference>
<dbReference type="GO" id="GO:0030170">
    <property type="term" value="F:pyridoxal phosphate binding"/>
    <property type="evidence" value="ECO:0007669"/>
    <property type="project" value="InterPro"/>
</dbReference>
<evidence type="ECO:0000256" key="5">
    <source>
        <dbReference type="ARBA" id="ARBA00022576"/>
    </source>
</evidence>
<comment type="subunit">
    <text evidence="4 9">Homodimer.</text>
</comment>
<dbReference type="Pfam" id="PF00155">
    <property type="entry name" value="Aminotran_1_2"/>
    <property type="match status" value="1"/>
</dbReference>
<dbReference type="EC" id="2.6.1.9" evidence="9"/>
<evidence type="ECO:0000256" key="6">
    <source>
        <dbReference type="ARBA" id="ARBA00022679"/>
    </source>
</evidence>
<dbReference type="NCBIfam" id="TIGR01141">
    <property type="entry name" value="hisC"/>
    <property type="match status" value="1"/>
</dbReference>
<dbReference type="PANTHER" id="PTHR43643">
    <property type="entry name" value="HISTIDINOL-PHOSPHATE AMINOTRANSFERASE 2"/>
    <property type="match status" value="1"/>
</dbReference>
<reference evidence="11" key="1">
    <citation type="submission" date="2021-02" db="EMBL/GenBank/DDBJ databases">
        <title>PHA producing bacteria isolated from coastal sediment in Guangdong, Shenzhen.</title>
        <authorList>
            <person name="Zheng W."/>
            <person name="Yu S."/>
            <person name="Huang Y."/>
        </authorList>
    </citation>
    <scope>NUCLEOTIDE SEQUENCE</scope>
    <source>
        <strain evidence="11">TN14-10</strain>
    </source>
</reference>
<dbReference type="AlphaFoldDB" id="A0A939DCX5"/>
<proteinExistence type="inferred from homology"/>
<dbReference type="Gene3D" id="3.90.1150.10">
    <property type="entry name" value="Aspartate Aminotransferase, domain 1"/>
    <property type="match status" value="1"/>
</dbReference>
<evidence type="ECO:0000256" key="4">
    <source>
        <dbReference type="ARBA" id="ARBA00011738"/>
    </source>
</evidence>
<dbReference type="InterPro" id="IPR005861">
    <property type="entry name" value="HisP_aminotrans"/>
</dbReference>
<evidence type="ECO:0000259" key="10">
    <source>
        <dbReference type="Pfam" id="PF00155"/>
    </source>
</evidence>
<evidence type="ECO:0000256" key="1">
    <source>
        <dbReference type="ARBA" id="ARBA00001933"/>
    </source>
</evidence>
<evidence type="ECO:0000256" key="7">
    <source>
        <dbReference type="ARBA" id="ARBA00022898"/>
    </source>
</evidence>
<keyword evidence="9" id="KW-0028">Amino-acid biosynthesis</keyword>
<keyword evidence="9" id="KW-0368">Histidine biosynthesis</keyword>
<evidence type="ECO:0000256" key="9">
    <source>
        <dbReference type="HAMAP-Rule" id="MF_01023"/>
    </source>
</evidence>
<feature type="modified residue" description="N6-(pyridoxal phosphate)lysine" evidence="9">
    <location>
        <position position="220"/>
    </location>
</feature>
<dbReference type="InterPro" id="IPR004839">
    <property type="entry name" value="Aminotransferase_I/II_large"/>
</dbReference>
<organism evidence="11 12">
    <name type="scientific">Parahaliea mediterranea</name>
    <dbReference type="NCBI Taxonomy" id="651086"/>
    <lineage>
        <taxon>Bacteria</taxon>
        <taxon>Pseudomonadati</taxon>
        <taxon>Pseudomonadota</taxon>
        <taxon>Gammaproteobacteria</taxon>
        <taxon>Cellvibrionales</taxon>
        <taxon>Halieaceae</taxon>
        <taxon>Parahaliea</taxon>
    </lineage>
</organism>